<evidence type="ECO:0000313" key="2">
    <source>
        <dbReference type="Proteomes" id="UP000315783"/>
    </source>
</evidence>
<organism evidence="1 2">
    <name type="scientific">Cordyceps javanica</name>
    <dbReference type="NCBI Taxonomy" id="43265"/>
    <lineage>
        <taxon>Eukaryota</taxon>
        <taxon>Fungi</taxon>
        <taxon>Dikarya</taxon>
        <taxon>Ascomycota</taxon>
        <taxon>Pezizomycotina</taxon>
        <taxon>Sordariomycetes</taxon>
        <taxon>Hypocreomycetidae</taxon>
        <taxon>Hypocreales</taxon>
        <taxon>Cordycipitaceae</taxon>
        <taxon>Cordyceps</taxon>
    </lineage>
</organism>
<reference evidence="1 2" key="1">
    <citation type="journal article" date="2019" name="Appl. Microbiol. Biotechnol.">
        <title>Genome sequence of Isaria javanica and comparative genome analysis insights into family S53 peptidase evolution in fungal entomopathogens.</title>
        <authorList>
            <person name="Lin R."/>
            <person name="Zhang X."/>
            <person name="Xin B."/>
            <person name="Zou M."/>
            <person name="Gao Y."/>
            <person name="Qin F."/>
            <person name="Hu Q."/>
            <person name="Xie B."/>
            <person name="Cheng X."/>
        </authorList>
    </citation>
    <scope>NUCLEOTIDE SEQUENCE [LARGE SCALE GENOMIC DNA]</scope>
    <source>
        <strain evidence="1 2">IJ1G</strain>
    </source>
</reference>
<comment type="caution">
    <text evidence="1">The sequence shown here is derived from an EMBL/GenBank/DDBJ whole genome shotgun (WGS) entry which is preliminary data.</text>
</comment>
<dbReference type="Proteomes" id="UP000315783">
    <property type="component" value="Unassembled WGS sequence"/>
</dbReference>
<keyword evidence="2" id="KW-1185">Reference proteome</keyword>
<dbReference type="EMBL" id="SPUK01000022">
    <property type="protein sequence ID" value="TQV90851.1"/>
    <property type="molecule type" value="Genomic_DNA"/>
</dbReference>
<evidence type="ECO:0000313" key="1">
    <source>
        <dbReference type="EMBL" id="TQV90851.1"/>
    </source>
</evidence>
<accession>A0A545UN18</accession>
<dbReference type="AlphaFoldDB" id="A0A545UN18"/>
<sequence length="69" mass="7680">MALSLNQWPCSLHQFPCPRINDLVLDSITLFPLDKNFWFIFNSGQGTLLACGDSIKDANGAFTFSSRTP</sequence>
<name>A0A545UN18_9HYPO</name>
<proteinExistence type="predicted"/>
<gene>
    <name evidence="1" type="ORF">IF1G_10372</name>
</gene>
<protein>
    <submittedName>
        <fullName evidence="1">Uncharacterized protein</fullName>
    </submittedName>
</protein>